<dbReference type="SUPFAM" id="SSF47336">
    <property type="entry name" value="ACP-like"/>
    <property type="match status" value="2"/>
</dbReference>
<evidence type="ECO:0000256" key="9">
    <source>
        <dbReference type="SAM" id="MobiDB-lite"/>
    </source>
</evidence>
<dbReference type="PROSITE" id="PS52019">
    <property type="entry name" value="PKS_MFAS_DH"/>
    <property type="match status" value="1"/>
</dbReference>
<dbReference type="Pfam" id="PF00109">
    <property type="entry name" value="ketoacyl-synt"/>
    <property type="match status" value="1"/>
</dbReference>
<sequence>MVNQAQLYLLGDETYDFAPKLRALINAHGDPILTAFFEQSFYAIRSEIGQLPQEQRSTFPPFRTLAELLSKHIEGELSPAFQTALSCIYQIGSFINQHSRLGVSYPTPSDTYLLGLCTGALSAAAISSSKTISELLPVAVQTVRVAFRFGLCIDDVRIRIEPQTQTSWSMVVLGLMAPQAIEILERFAKANHLPPTSQPWVGAHLTNGVTISGPPSCLDKLRKSPEVAKYKNISIPIRVPAHTSTLFTANDVNWILATTSSSAWTSYASSIPIISSASGKLIWAGNLRSLLQTALWEILTEPLRWDKINQEIPRILRSSGASNILIKPLSTTSENIIQSTLREELRHAAEPSAFRPNAAWSTQEESEINIQVVYPEEDKDARPTLGRTDKSKIAIIGMSGRFPEADDPEQFWDLLRRGLDVVKEVPQKRWNVATHVDPAAKRRNTGATPWGCWLETAGLFDPRFFGISPAEASQLDPGQRVTLLTTYEALEMAGVVPGTTPSTQTDRFGVFHGVTSNDWMETNSSQNIDTYFIVGGNRAFMPGRINFCFDFTGPSFAIDTACSSSLAAINLACNSLWKGDIDTAIAGGSNMINNPDGHSGLDRGFFLSRTGNCKPFDDKCDGYCRAEGVGTVILKRLEDAEADGDPIMAVISGTATNHSAESISITRPHVGAQKTLFNKVLNQTGTDYHELDYIEMHGTGTQVGDVVEMESVLTTFAPDYSRRPDQPLYLGTAKANVGHGEGVSGVTSLVKVLQMMRKNEVPPHVGIKPGSKINHNFPTDFKERNVHIAYKPTPWKRPEGRARKVLINNFSAAGGNTALLVEDAPLPVTSSNKPDMRTSQLIPVSAKGASSLKGNIRSLINHIENKKYTLSLGELSYTLTARRMHHPHRAIVSGENLEEIVGELKAALERGDGNNRAIAPPKVTFAFTGQGSQYLGMGQQLYEAFGYFRGQIARFNQLAQSHGFPSVQHIFTTTEGNINDYTPQVVQLASSIMQMALARLWASWGVHASSVVGHSLGEYAALNVAGVLSDSDAIYLVGKRAELLQEHCKKDSQGMLAVHAPAADVQRLLVGKKYEIACVNGPEDTVIGAAHDQISSIQATLSKQKLKMMVLKVPYAFHTAQVDPILEPFSEAAQGATFLAPKIPIICPLTGEIVTDGGVFGPHYLVRHCRETVNMRDALLTAQTKKTITPKSVIIEIGPTAVVSLMVKATLGQDMKTFATLMRNKDCWPFLSSTLSALFAGGMDLNWGEFQRPFKASHKVLQDLPAYSWDLKDYWQQYEGDWCLTRGDPELQAQIDQMAGRIRTYQTISAPMPKLESTTVHRLLEESNEGNKSTVIAETDFNVKEVYAIAQGHKVNEIPLTTPSVYADMGLVVGKYLLNRFQPNMKERLVEISDLVVEKALIPHGAGPQLVRTSAEASWDKKTAKCKFYSVKSNGRTTLEHAWCTLKFTEKSAVLPQAQRNIPEYLRRLEALKQRASEGKAIRVSGPAAYKMIGTLAQFHPDYRAVDEIVLDSENFEASSIVNFSSVKAQGSFGTHPAYIDVLTQTAGFVMNCRDSNDLETDMFVNHGWKSLQVYEEISTNKSYRTYVKMVKTAGGLWEGDTAMLDGDKVVAYFKGVELKWVPRGVFKVILASAEAQNPYKTKKTLGKAGPPQKTPAPQPVKSQLAHAGKPAAPNKVNLKPEPEPQKIQAPQPTPAPVAEAPRRRNTDKVDPAMQIVSEETGIALEDLTDECAFADVGVDSLLSMVISSRFREELGLDLDLEFSIFLDLPTVKHLKDFLDPPDANASTARSYTGATPAVPTPLIIVEPAQPAPVPAPKVEQPAPEPAKPPPAAQPSLTYAGSSGVASELVSSAMDIVSEETGIALEDLTDECAFADVGVDSLLSMVISSRFREELGLDLDLEFSIFLDLPTVGELKKFLSGNSTDNAAADTLEAGVSSSSSHTSGYSTPTRDVGKDDVISLSDSSDVTPPTPPADDFKPTGECRPATSVILQGIPRTSQKLLFLLPDGSGSSSSYVPLPRLSIDAAVIGLNCPYARDPWAMKVHYNDLMESYMTEIRRRQPHGPYNIGGWSSGGIMSFMVASRFIQQGEEVSSLIIIDSPVPRVMDALPDKMYEFCDSIGLFGYAAGVNSAGAIPDFLVPHFNATCEVLKNYHASPIPRERKIPRVAITWATESVVDPKNNPPVELMNSKSKGLHFLLEKRRDYGSCGWDKLLPGSEIIFDKVAGNHFTMMQKPLISRVGKFIERALE</sequence>
<dbReference type="Pfam" id="PF00698">
    <property type="entry name" value="Acyl_transf_1"/>
    <property type="match status" value="1"/>
</dbReference>
<feature type="region of interest" description="C-terminal hotdog fold" evidence="8">
    <location>
        <begin position="1481"/>
        <end position="1628"/>
    </location>
</feature>
<feature type="domain" description="Carrier" evidence="10">
    <location>
        <begin position="1844"/>
        <end position="1923"/>
    </location>
</feature>
<keyword evidence="6" id="KW-0511">Multifunctional enzyme</keyword>
<dbReference type="SUPFAM" id="SSF53901">
    <property type="entry name" value="Thiolase-like"/>
    <property type="match status" value="1"/>
</dbReference>
<feature type="compositionally biased region" description="Low complexity" evidence="9">
    <location>
        <begin position="1937"/>
        <end position="1950"/>
    </location>
</feature>
<evidence type="ECO:0000256" key="2">
    <source>
        <dbReference type="ARBA" id="ARBA00022450"/>
    </source>
</evidence>
<dbReference type="Pfam" id="PF22621">
    <property type="entry name" value="CurL-like_PKS_C"/>
    <property type="match status" value="1"/>
</dbReference>
<dbReference type="FunFam" id="3.40.366.10:FF:000002">
    <property type="entry name" value="Probable polyketide synthase 2"/>
    <property type="match status" value="1"/>
</dbReference>
<feature type="active site" description="Proton acceptor; for dehydratase activity" evidence="8">
    <location>
        <position position="1353"/>
    </location>
</feature>
<evidence type="ECO:0000259" key="10">
    <source>
        <dbReference type="PROSITE" id="PS50075"/>
    </source>
</evidence>
<dbReference type="GO" id="GO:0006633">
    <property type="term" value="P:fatty acid biosynthetic process"/>
    <property type="evidence" value="ECO:0007669"/>
    <property type="project" value="InterPro"/>
</dbReference>
<keyword evidence="4" id="KW-0808">Transferase</keyword>
<dbReference type="STRING" id="97972.A0A2V1DYJ3"/>
<dbReference type="InterPro" id="IPR020841">
    <property type="entry name" value="PKS_Beta-ketoAc_synthase_dom"/>
</dbReference>
<dbReference type="InterPro" id="IPR014043">
    <property type="entry name" value="Acyl_transferase_dom"/>
</dbReference>
<evidence type="ECO:0000259" key="11">
    <source>
        <dbReference type="PROSITE" id="PS52004"/>
    </source>
</evidence>
<evidence type="ECO:0000256" key="1">
    <source>
        <dbReference type="ARBA" id="ARBA00001957"/>
    </source>
</evidence>
<proteinExistence type="predicted"/>
<dbReference type="GO" id="GO:0031177">
    <property type="term" value="F:phosphopantetheine binding"/>
    <property type="evidence" value="ECO:0007669"/>
    <property type="project" value="InterPro"/>
</dbReference>
<evidence type="ECO:0000256" key="7">
    <source>
        <dbReference type="ARBA" id="ARBA00055753"/>
    </source>
</evidence>
<evidence type="ECO:0000259" key="12">
    <source>
        <dbReference type="PROSITE" id="PS52019"/>
    </source>
</evidence>
<dbReference type="InterPro" id="IPR014031">
    <property type="entry name" value="Ketoacyl_synth_C"/>
</dbReference>
<feature type="domain" description="Ketosynthase family 3 (KS3)" evidence="11">
    <location>
        <begin position="390"/>
        <end position="823"/>
    </location>
</feature>
<dbReference type="InterPro" id="IPR016036">
    <property type="entry name" value="Malonyl_transacylase_ACP-bd"/>
</dbReference>
<organism evidence="13 14">
    <name type="scientific">Periconia macrospinosa</name>
    <dbReference type="NCBI Taxonomy" id="97972"/>
    <lineage>
        <taxon>Eukaryota</taxon>
        <taxon>Fungi</taxon>
        <taxon>Dikarya</taxon>
        <taxon>Ascomycota</taxon>
        <taxon>Pezizomycotina</taxon>
        <taxon>Dothideomycetes</taxon>
        <taxon>Pleosporomycetidae</taxon>
        <taxon>Pleosporales</taxon>
        <taxon>Massarineae</taxon>
        <taxon>Periconiaceae</taxon>
        <taxon>Periconia</taxon>
    </lineage>
</organism>
<evidence type="ECO:0000313" key="14">
    <source>
        <dbReference type="Proteomes" id="UP000244855"/>
    </source>
</evidence>
<dbReference type="PANTHER" id="PTHR43775">
    <property type="entry name" value="FATTY ACID SYNTHASE"/>
    <property type="match status" value="1"/>
</dbReference>
<feature type="compositionally biased region" description="Low complexity" evidence="9">
    <location>
        <begin position="1959"/>
        <end position="1968"/>
    </location>
</feature>
<evidence type="ECO:0000256" key="3">
    <source>
        <dbReference type="ARBA" id="ARBA00022553"/>
    </source>
</evidence>
<dbReference type="SUPFAM" id="SSF52151">
    <property type="entry name" value="FabD/lysophospholipase-like"/>
    <property type="match status" value="1"/>
</dbReference>
<dbReference type="InterPro" id="IPR042104">
    <property type="entry name" value="PKS_dehydratase_sf"/>
</dbReference>
<evidence type="ECO:0000256" key="6">
    <source>
        <dbReference type="ARBA" id="ARBA00023268"/>
    </source>
</evidence>
<dbReference type="InterPro" id="IPR020806">
    <property type="entry name" value="PKS_PP-bd"/>
</dbReference>
<dbReference type="InterPro" id="IPR049900">
    <property type="entry name" value="PKS_mFAS_DH"/>
</dbReference>
<dbReference type="Pfam" id="PF16073">
    <property type="entry name" value="SAT"/>
    <property type="match status" value="1"/>
</dbReference>
<dbReference type="GO" id="GO:0004315">
    <property type="term" value="F:3-oxoacyl-[acyl-carrier-protein] synthase activity"/>
    <property type="evidence" value="ECO:0007669"/>
    <property type="project" value="InterPro"/>
</dbReference>
<dbReference type="InterPro" id="IPR036736">
    <property type="entry name" value="ACP-like_sf"/>
</dbReference>
<feature type="domain" description="PKS/mFAS DH" evidence="12">
    <location>
        <begin position="1321"/>
        <end position="1628"/>
    </location>
</feature>
<dbReference type="Gene3D" id="3.40.47.10">
    <property type="match status" value="1"/>
</dbReference>
<dbReference type="FunFam" id="1.10.1200.10:FF:000011">
    <property type="entry name" value="Sterigmatocystin biosynthesis polyketide synthase"/>
    <property type="match status" value="2"/>
</dbReference>
<dbReference type="InterPro" id="IPR001031">
    <property type="entry name" value="Thioesterase"/>
</dbReference>
<keyword evidence="14" id="KW-1185">Reference proteome</keyword>
<dbReference type="SMART" id="SM00825">
    <property type="entry name" value="PKS_KS"/>
    <property type="match status" value="1"/>
</dbReference>
<dbReference type="FunFam" id="3.40.50.1820:FF:000116">
    <property type="entry name" value="Sterigmatocystin biosynthesis polyketide synthase"/>
    <property type="match status" value="1"/>
</dbReference>
<dbReference type="InterPro" id="IPR016035">
    <property type="entry name" value="Acyl_Trfase/lysoPLipase"/>
</dbReference>
<keyword evidence="2" id="KW-0596">Phosphopantetheine</keyword>
<dbReference type="InterPro" id="IPR050091">
    <property type="entry name" value="PKS_NRPS_Biosynth_Enz"/>
</dbReference>
<feature type="region of interest" description="N-terminal hotdog fold" evidence="8">
    <location>
        <begin position="1321"/>
        <end position="1453"/>
    </location>
</feature>
<dbReference type="InterPro" id="IPR032088">
    <property type="entry name" value="SAT"/>
</dbReference>
<dbReference type="Pfam" id="PF00550">
    <property type="entry name" value="PP-binding"/>
    <property type="match status" value="2"/>
</dbReference>
<dbReference type="InterPro" id="IPR049551">
    <property type="entry name" value="PKS_DH_C"/>
</dbReference>
<evidence type="ECO:0000256" key="5">
    <source>
        <dbReference type="ARBA" id="ARBA00022737"/>
    </source>
</evidence>
<dbReference type="PANTHER" id="PTHR43775:SF40">
    <property type="entry name" value="NORSOLORINIC ACID SYNTHASE STCA"/>
    <property type="match status" value="1"/>
</dbReference>
<dbReference type="InterPro" id="IPR018201">
    <property type="entry name" value="Ketoacyl_synth_AS"/>
</dbReference>
<dbReference type="CDD" id="cd00833">
    <property type="entry name" value="PKS"/>
    <property type="match status" value="1"/>
</dbReference>
<dbReference type="EMBL" id="KZ805335">
    <property type="protein sequence ID" value="PVI03119.1"/>
    <property type="molecule type" value="Genomic_DNA"/>
</dbReference>
<dbReference type="NCBIfam" id="TIGR04532">
    <property type="entry name" value="PT_fungal_PKS"/>
    <property type="match status" value="1"/>
</dbReference>
<dbReference type="InterPro" id="IPR030918">
    <property type="entry name" value="PT_fungal_PKS"/>
</dbReference>
<dbReference type="SUPFAM" id="SSF53474">
    <property type="entry name" value="alpha/beta-Hydrolases"/>
    <property type="match status" value="1"/>
</dbReference>
<protein>
    <submittedName>
        <fullName evidence="13">Polyketide synthase</fullName>
    </submittedName>
</protein>
<evidence type="ECO:0000313" key="13">
    <source>
        <dbReference type="EMBL" id="PVI03119.1"/>
    </source>
</evidence>
<dbReference type="Pfam" id="PF00975">
    <property type="entry name" value="Thioesterase"/>
    <property type="match status" value="1"/>
</dbReference>
<name>A0A2V1DYJ3_9PLEO</name>
<feature type="compositionally biased region" description="Basic and acidic residues" evidence="9">
    <location>
        <begin position="1701"/>
        <end position="1711"/>
    </location>
</feature>
<dbReference type="InterPro" id="IPR014030">
    <property type="entry name" value="Ketoacyl_synth_N"/>
</dbReference>
<dbReference type="OrthoDB" id="329835at2759"/>
<dbReference type="Gene3D" id="3.10.129.110">
    <property type="entry name" value="Polyketide synthase dehydratase"/>
    <property type="match status" value="1"/>
</dbReference>
<comment type="cofactor">
    <cofactor evidence="1">
        <name>pantetheine 4'-phosphate</name>
        <dbReference type="ChEBI" id="CHEBI:47942"/>
    </cofactor>
</comment>
<reference evidence="13 14" key="1">
    <citation type="journal article" date="2018" name="Sci. Rep.">
        <title>Comparative genomics provides insights into the lifestyle and reveals functional heterogeneity of dark septate endophytic fungi.</title>
        <authorList>
            <person name="Knapp D.G."/>
            <person name="Nemeth J.B."/>
            <person name="Barry K."/>
            <person name="Hainaut M."/>
            <person name="Henrissat B."/>
            <person name="Johnson J."/>
            <person name="Kuo A."/>
            <person name="Lim J.H.P."/>
            <person name="Lipzen A."/>
            <person name="Nolan M."/>
            <person name="Ohm R.A."/>
            <person name="Tamas L."/>
            <person name="Grigoriev I.V."/>
            <person name="Spatafora J.W."/>
            <person name="Nagy L.G."/>
            <person name="Kovacs G.M."/>
        </authorList>
    </citation>
    <scope>NUCLEOTIDE SEQUENCE [LARGE SCALE GENOMIC DNA]</scope>
    <source>
        <strain evidence="13 14">DSE2036</strain>
    </source>
</reference>
<dbReference type="InterPro" id="IPR029058">
    <property type="entry name" value="AB_hydrolase_fold"/>
</dbReference>
<dbReference type="PROSITE" id="PS52004">
    <property type="entry name" value="KS3_2"/>
    <property type="match status" value="1"/>
</dbReference>
<comment type="function">
    <text evidence="7">Non-reducing polyketide synthase; part of a gene cluster that mediates the biosynthesis of a yet unidentified natural product.</text>
</comment>
<dbReference type="Gene3D" id="3.30.70.3290">
    <property type="match status" value="1"/>
</dbReference>
<dbReference type="SUPFAM" id="SSF55048">
    <property type="entry name" value="Probable ACP-binding domain of malonyl-CoA ACP transacylase"/>
    <property type="match status" value="1"/>
</dbReference>
<dbReference type="InterPro" id="IPR016039">
    <property type="entry name" value="Thiolase-like"/>
</dbReference>
<feature type="compositionally biased region" description="Pro residues" evidence="9">
    <location>
        <begin position="1823"/>
        <end position="1833"/>
    </location>
</feature>
<feature type="region of interest" description="Disordered" evidence="9">
    <location>
        <begin position="1932"/>
        <end position="1981"/>
    </location>
</feature>
<dbReference type="FunFam" id="3.10.129.110:FF:000001">
    <property type="entry name" value="Sterigmatocystin biosynthesis polyketide synthase"/>
    <property type="match status" value="1"/>
</dbReference>
<dbReference type="Gene3D" id="3.40.50.1820">
    <property type="entry name" value="alpha/beta hydrolase"/>
    <property type="match status" value="1"/>
</dbReference>
<accession>A0A2V1DYJ3</accession>
<dbReference type="SMART" id="SM00823">
    <property type="entry name" value="PKS_PP"/>
    <property type="match status" value="2"/>
</dbReference>
<feature type="region of interest" description="Disordered" evidence="9">
    <location>
        <begin position="1642"/>
        <end position="1712"/>
    </location>
</feature>
<dbReference type="Gene3D" id="3.40.366.10">
    <property type="entry name" value="Malonyl-Coenzyme A Acyl Carrier Protein, domain 2"/>
    <property type="match status" value="2"/>
</dbReference>
<dbReference type="Proteomes" id="UP000244855">
    <property type="component" value="Unassembled WGS sequence"/>
</dbReference>
<gene>
    <name evidence="13" type="ORF">DM02DRAFT_698930</name>
</gene>
<feature type="domain" description="Carrier" evidence="10">
    <location>
        <begin position="1704"/>
        <end position="1783"/>
    </location>
</feature>
<dbReference type="InterPro" id="IPR009081">
    <property type="entry name" value="PP-bd_ACP"/>
</dbReference>
<dbReference type="GO" id="GO:0004312">
    <property type="term" value="F:fatty acid synthase activity"/>
    <property type="evidence" value="ECO:0007669"/>
    <property type="project" value="TreeGrafter"/>
</dbReference>
<dbReference type="Pfam" id="PF14765">
    <property type="entry name" value="PS-DH"/>
    <property type="match status" value="1"/>
</dbReference>
<evidence type="ECO:0000256" key="8">
    <source>
        <dbReference type="PROSITE-ProRule" id="PRU01363"/>
    </source>
</evidence>
<feature type="active site" description="Proton donor; for dehydratase activity" evidence="8">
    <location>
        <position position="1541"/>
    </location>
</feature>
<dbReference type="FunFam" id="3.40.47.10:FF:000031">
    <property type="entry name" value="Sterigmatocystin biosynthesis polyketide synthase"/>
    <property type="match status" value="1"/>
</dbReference>
<feature type="region of interest" description="Disordered" evidence="9">
    <location>
        <begin position="1812"/>
        <end position="1839"/>
    </location>
</feature>
<dbReference type="GO" id="GO:0044550">
    <property type="term" value="P:secondary metabolite biosynthetic process"/>
    <property type="evidence" value="ECO:0007669"/>
    <property type="project" value="TreeGrafter"/>
</dbReference>
<dbReference type="Pfam" id="PF02801">
    <property type="entry name" value="Ketoacyl-synt_C"/>
    <property type="match status" value="1"/>
</dbReference>
<dbReference type="Gene3D" id="1.10.1200.10">
    <property type="entry name" value="ACP-like"/>
    <property type="match status" value="2"/>
</dbReference>
<keyword evidence="5" id="KW-0677">Repeat</keyword>
<dbReference type="InterPro" id="IPR001227">
    <property type="entry name" value="Ac_transferase_dom_sf"/>
</dbReference>
<dbReference type="SMART" id="SM00827">
    <property type="entry name" value="PKS_AT"/>
    <property type="match status" value="1"/>
</dbReference>
<keyword evidence="3" id="KW-0597">Phosphoprotein</keyword>
<evidence type="ECO:0000256" key="4">
    <source>
        <dbReference type="ARBA" id="ARBA00022679"/>
    </source>
</evidence>
<dbReference type="PROSITE" id="PS00606">
    <property type="entry name" value="KS3_1"/>
    <property type="match status" value="1"/>
</dbReference>
<dbReference type="PROSITE" id="PS50075">
    <property type="entry name" value="CARRIER"/>
    <property type="match status" value="2"/>
</dbReference>